<protein>
    <recommendedName>
        <fullName evidence="3">DUF309 domain-containing protein</fullName>
    </recommendedName>
</protein>
<dbReference type="InterPro" id="IPR023203">
    <property type="entry name" value="TTHA0068_sf"/>
</dbReference>
<accession>A0A2G1QQB2</accession>
<proteinExistence type="predicted"/>
<organism evidence="1 2">
    <name type="scientific">Zhengella mangrovi</name>
    <dbReference type="NCBI Taxonomy" id="1982044"/>
    <lineage>
        <taxon>Bacteria</taxon>
        <taxon>Pseudomonadati</taxon>
        <taxon>Pseudomonadota</taxon>
        <taxon>Alphaproteobacteria</taxon>
        <taxon>Hyphomicrobiales</taxon>
        <taxon>Notoacmeibacteraceae</taxon>
        <taxon>Zhengella</taxon>
    </lineage>
</organism>
<reference evidence="1 2" key="1">
    <citation type="submission" date="2017-10" db="EMBL/GenBank/DDBJ databases">
        <title>Sedimentibacterium mangrovi gen. nov., sp. nov., a novel member of family Phyllobacteriacea isolated from mangrove sediment.</title>
        <authorList>
            <person name="Liao H."/>
            <person name="Tian Y."/>
        </authorList>
    </citation>
    <scope>NUCLEOTIDE SEQUENCE [LARGE SCALE GENOMIC DNA]</scope>
    <source>
        <strain evidence="1 2">X9-2-2</strain>
    </source>
</reference>
<evidence type="ECO:0000313" key="2">
    <source>
        <dbReference type="Proteomes" id="UP000221168"/>
    </source>
</evidence>
<evidence type="ECO:0000313" key="1">
    <source>
        <dbReference type="EMBL" id="PHP67661.1"/>
    </source>
</evidence>
<dbReference type="Proteomes" id="UP000221168">
    <property type="component" value="Unassembled WGS sequence"/>
</dbReference>
<gene>
    <name evidence="1" type="ORF">CSC94_08160</name>
</gene>
<dbReference type="Pfam" id="PF03745">
    <property type="entry name" value="DUF309"/>
    <property type="match status" value="1"/>
</dbReference>
<name>A0A2G1QQB2_9HYPH</name>
<dbReference type="AlphaFoldDB" id="A0A2G1QQB2"/>
<dbReference type="InterPro" id="IPR005500">
    <property type="entry name" value="DUF309"/>
</dbReference>
<dbReference type="OrthoDB" id="9799942at2"/>
<dbReference type="SUPFAM" id="SSF140663">
    <property type="entry name" value="TTHA0068-like"/>
    <property type="match status" value="1"/>
</dbReference>
<evidence type="ECO:0008006" key="3">
    <source>
        <dbReference type="Google" id="ProtNLM"/>
    </source>
</evidence>
<dbReference type="Gene3D" id="1.10.3450.10">
    <property type="entry name" value="TTHA0068-like"/>
    <property type="match status" value="1"/>
</dbReference>
<comment type="caution">
    <text evidence="1">The sequence shown here is derived from an EMBL/GenBank/DDBJ whole genome shotgun (WGS) entry which is preliminary data.</text>
</comment>
<sequence length="154" mass="16809">MMALEAALERAFNEIEPALVARLDAVLAEGLPDQPYWPGMTPRPGAGPVFEISRRAASDVTPANWRESEAWAAGFVLMRRGYFWEAHEVLEPVWQGLPPNGPDRPFVQAAIQYANGRLKAAMGRDKAAARLFAIASAHLEDARSRGFRPGGDGP</sequence>
<dbReference type="EMBL" id="PDVP01000003">
    <property type="protein sequence ID" value="PHP67661.1"/>
    <property type="molecule type" value="Genomic_DNA"/>
</dbReference>
<keyword evidence="2" id="KW-1185">Reference proteome</keyword>